<dbReference type="SUPFAM" id="SSF48097">
    <property type="entry name" value="Regulator of G-protein signaling, RGS"/>
    <property type="match status" value="1"/>
</dbReference>
<organism evidence="5 6">
    <name type="scientific">Thyridium curvatum</name>
    <dbReference type="NCBI Taxonomy" id="1093900"/>
    <lineage>
        <taxon>Eukaryota</taxon>
        <taxon>Fungi</taxon>
        <taxon>Dikarya</taxon>
        <taxon>Ascomycota</taxon>
        <taxon>Pezizomycotina</taxon>
        <taxon>Sordariomycetes</taxon>
        <taxon>Sordariomycetidae</taxon>
        <taxon>Thyridiales</taxon>
        <taxon>Thyridiaceae</taxon>
        <taxon>Thyridium</taxon>
    </lineage>
</organism>
<dbReference type="GO" id="GO:0015937">
    <property type="term" value="P:coenzyme A biosynthetic process"/>
    <property type="evidence" value="ECO:0007669"/>
    <property type="project" value="UniProtKB-KW"/>
</dbReference>
<dbReference type="AlphaFoldDB" id="A0A507BA80"/>
<feature type="region of interest" description="Disordered" evidence="4">
    <location>
        <begin position="534"/>
        <end position="558"/>
    </location>
</feature>
<dbReference type="InterPro" id="IPR043129">
    <property type="entry name" value="ATPase_NBD"/>
</dbReference>
<feature type="compositionally biased region" description="Low complexity" evidence="4">
    <location>
        <begin position="20"/>
        <end position="37"/>
    </location>
</feature>
<feature type="region of interest" description="Disordered" evidence="4">
    <location>
        <begin position="491"/>
        <end position="514"/>
    </location>
</feature>
<dbReference type="STRING" id="1093900.A0A507BA80"/>
<feature type="region of interest" description="Disordered" evidence="4">
    <location>
        <begin position="14"/>
        <end position="45"/>
    </location>
</feature>
<dbReference type="Proteomes" id="UP000319257">
    <property type="component" value="Unassembled WGS sequence"/>
</dbReference>
<comment type="caution">
    <text evidence="5">The sequence shown here is derived from an EMBL/GenBank/DDBJ whole genome shotgun (WGS) entry which is preliminary data.</text>
</comment>
<feature type="region of interest" description="Disordered" evidence="4">
    <location>
        <begin position="364"/>
        <end position="400"/>
    </location>
</feature>
<dbReference type="Gene3D" id="1.10.167.10">
    <property type="entry name" value="Regulator of G-protein Signalling 4, domain 2"/>
    <property type="match status" value="1"/>
</dbReference>
<protein>
    <recommendedName>
        <fullName evidence="7">Pantothenate kinase</fullName>
    </recommendedName>
</protein>
<dbReference type="SUPFAM" id="SSF53067">
    <property type="entry name" value="Actin-like ATPase domain"/>
    <property type="match status" value="2"/>
</dbReference>
<evidence type="ECO:0000313" key="5">
    <source>
        <dbReference type="EMBL" id="TPX13971.1"/>
    </source>
</evidence>
<dbReference type="Gene3D" id="3.30.420.510">
    <property type="match status" value="1"/>
</dbReference>
<dbReference type="InterPro" id="IPR004567">
    <property type="entry name" value="Type_II_PanK"/>
</dbReference>
<evidence type="ECO:0000256" key="3">
    <source>
        <dbReference type="ARBA" id="ARBA00022993"/>
    </source>
</evidence>
<accession>A0A507BA80</accession>
<proteinExistence type="predicted"/>
<evidence type="ECO:0000256" key="1">
    <source>
        <dbReference type="ARBA" id="ARBA00022741"/>
    </source>
</evidence>
<dbReference type="InterPro" id="IPR044926">
    <property type="entry name" value="RGS_subdomain_2"/>
</dbReference>
<dbReference type="InParanoid" id="A0A507BA80"/>
<dbReference type="GO" id="GO:0005634">
    <property type="term" value="C:nucleus"/>
    <property type="evidence" value="ECO:0007669"/>
    <property type="project" value="TreeGrafter"/>
</dbReference>
<name>A0A507BA80_9PEZI</name>
<dbReference type="Pfam" id="PF03630">
    <property type="entry name" value="Fumble"/>
    <property type="match status" value="1"/>
</dbReference>
<evidence type="ECO:0000256" key="2">
    <source>
        <dbReference type="ARBA" id="ARBA00022840"/>
    </source>
</evidence>
<sequence length="980" mass="105890">MGLLPLNYRRPALVRDNGQSSSTSSASSNNSGARTGSADSMTSGSSAGIPNALSFNRIMDGGTCPPCTVRDFMNYLIYVERSAENLQFFLWYRDYVRRFAEADTSDIALAQEWTQAMEDEAVAKIQKDHVEKLRRQPPAAAIFKGTDFEKGEQSAAHSEGGDPFGTPPRSLGGDQDSYLSGSRMTGTYREQASEAFTQAGIKQPFFPSHQVTIQPFRGEIDRVIATYIMDDAPRQLNLSSRDQKAVLAALAYTTHPSALRTTAAGIEATLRHQAHPNFIRWSVCNGNPARVCFARALGASTVALATAAALVLTLSRAGRGYRAVAAVGWALGMATLVAAGKGMCVVLHGLHHRHVRPWELFESDDEDGVGGGGGGGSEAEKGKMRKGPAASSFDSFGSGNSYEEEPWVIRYRERNVVRKIFDREVWIREPALRQIQDTIFVQAVLGGLLFAGTEVPPPPTTANGNLTSPNPAVLQRTRTRTKHRQLVMVAPAESTASRPDADRPQTATTTAEIDSTIAHPGSVRINVKGAFIVDQVPGSPTAGPGGRNGSPDNHQTKDIRLPNHTAVVSHVAIDIGGSLAKLVYFSREANSTEPGGRLNFMNFETDRIDDCIEFIRGLRDRHQALNGSKPGAMTVMATGGGAYKYYDRIRERLGVDVLREDEMECLIIGLDFFIAEIPREVFTYSETDPMHFATPSDNIYPYLLVNIGSGVSMLKVSGPRQYQRVGGTSLGGGTLWGLLSLLTGARSFDEMLDLASRGDNTKVDMLVGDIYGTDYGKIGLKSTTIASSFGKVFRMKREAEDEAEDSGGLHQHHEGEYHAATNPDGVGAAPDHHHSASATAATPHASSSSPSSGPDGFSSADVSRSLLYAISNNIGQIAFLQSQLHNLSHIYFGGSFIRGHPQTMNTLSYAIKFWSKGKSQAYFLRHEGYLGSVGAFLKRQPPNWGRRGSFEGQFETRVSGRLGELVGEEAAASAPESAIV</sequence>
<dbReference type="FunFam" id="3.30.420.510:FF:000005">
    <property type="entry name" value="Probable pantothenate kinase"/>
    <property type="match status" value="1"/>
</dbReference>
<dbReference type="GO" id="GO:0004594">
    <property type="term" value="F:pantothenate kinase activity"/>
    <property type="evidence" value="ECO:0007669"/>
    <property type="project" value="TreeGrafter"/>
</dbReference>
<reference evidence="5 6" key="1">
    <citation type="submission" date="2019-06" db="EMBL/GenBank/DDBJ databases">
        <title>Draft genome sequence of the filamentous fungus Phialemoniopsis curvata isolated from diesel fuel.</title>
        <authorList>
            <person name="Varaljay V.A."/>
            <person name="Lyon W.J."/>
            <person name="Crouch A.L."/>
            <person name="Drake C.E."/>
            <person name="Hollomon J.M."/>
            <person name="Nadeau L.J."/>
            <person name="Nunn H.S."/>
            <person name="Stevenson B.S."/>
            <person name="Bojanowski C.L."/>
            <person name="Crookes-Goodson W.J."/>
        </authorList>
    </citation>
    <scope>NUCLEOTIDE SEQUENCE [LARGE SCALE GENOMIC DNA]</scope>
    <source>
        <strain evidence="5 6">D216</strain>
    </source>
</reference>
<dbReference type="CDD" id="cd24123">
    <property type="entry name" value="ASKHA_NBD_PanK-II_Pank4"/>
    <property type="match status" value="1"/>
</dbReference>
<feature type="compositionally biased region" description="Low complexity" evidence="4">
    <location>
        <begin position="836"/>
        <end position="856"/>
    </location>
</feature>
<evidence type="ECO:0008006" key="7">
    <source>
        <dbReference type="Google" id="ProtNLM"/>
    </source>
</evidence>
<dbReference type="OrthoDB" id="498611at2759"/>
<evidence type="ECO:0000313" key="6">
    <source>
        <dbReference type="Proteomes" id="UP000319257"/>
    </source>
</evidence>
<dbReference type="PANTHER" id="PTHR12280">
    <property type="entry name" value="PANTOTHENATE KINASE"/>
    <property type="match status" value="1"/>
</dbReference>
<dbReference type="GO" id="GO:0005524">
    <property type="term" value="F:ATP binding"/>
    <property type="evidence" value="ECO:0007669"/>
    <property type="project" value="UniProtKB-KW"/>
</dbReference>
<gene>
    <name evidence="5" type="ORF">E0L32_005671</name>
</gene>
<dbReference type="RefSeq" id="XP_030995682.1">
    <property type="nucleotide sequence ID" value="XM_031140218.1"/>
</dbReference>
<keyword evidence="6" id="KW-1185">Reference proteome</keyword>
<keyword evidence="3" id="KW-0173">Coenzyme A biosynthesis</keyword>
<keyword evidence="2" id="KW-0067">ATP-binding</keyword>
<dbReference type="EMBL" id="SKBQ01000030">
    <property type="protein sequence ID" value="TPX13971.1"/>
    <property type="molecule type" value="Genomic_DNA"/>
</dbReference>
<dbReference type="NCBIfam" id="TIGR00555">
    <property type="entry name" value="panK_eukar"/>
    <property type="match status" value="1"/>
</dbReference>
<dbReference type="PANTHER" id="PTHR12280:SF20">
    <property type="entry name" value="4'-PHOSPHOPANTETHEINE PHOSPHATASE"/>
    <property type="match status" value="1"/>
</dbReference>
<dbReference type="GeneID" id="41973118"/>
<keyword evidence="1" id="KW-0547">Nucleotide-binding</keyword>
<dbReference type="InterPro" id="IPR036305">
    <property type="entry name" value="RGS_sf"/>
</dbReference>
<evidence type="ECO:0000256" key="4">
    <source>
        <dbReference type="SAM" id="MobiDB-lite"/>
    </source>
</evidence>
<feature type="region of interest" description="Disordered" evidence="4">
    <location>
        <begin position="141"/>
        <end position="182"/>
    </location>
</feature>
<dbReference type="GO" id="GO:0005829">
    <property type="term" value="C:cytosol"/>
    <property type="evidence" value="ECO:0007669"/>
    <property type="project" value="TreeGrafter"/>
</dbReference>
<feature type="region of interest" description="Disordered" evidence="4">
    <location>
        <begin position="817"/>
        <end position="856"/>
    </location>
</feature>
<dbReference type="Gene3D" id="3.30.420.40">
    <property type="match status" value="1"/>
</dbReference>